<keyword evidence="5" id="KW-1185">Reference proteome</keyword>
<feature type="compositionally biased region" description="Basic and acidic residues" evidence="1">
    <location>
        <begin position="1095"/>
        <end position="1112"/>
    </location>
</feature>
<evidence type="ECO:0000259" key="3">
    <source>
        <dbReference type="PROSITE" id="PS50011"/>
    </source>
</evidence>
<gene>
    <name evidence="4" type="ORF">BLNAU_23054</name>
</gene>
<dbReference type="SUPFAM" id="SSF51126">
    <property type="entry name" value="Pectin lyase-like"/>
    <property type="match status" value="1"/>
</dbReference>
<feature type="compositionally biased region" description="Basic and acidic residues" evidence="1">
    <location>
        <begin position="8"/>
        <end position="18"/>
    </location>
</feature>
<dbReference type="InterPro" id="IPR011050">
    <property type="entry name" value="Pectin_lyase_fold/virulence"/>
</dbReference>
<organism evidence="4 5">
    <name type="scientific">Blattamonas nauphoetae</name>
    <dbReference type="NCBI Taxonomy" id="2049346"/>
    <lineage>
        <taxon>Eukaryota</taxon>
        <taxon>Metamonada</taxon>
        <taxon>Preaxostyla</taxon>
        <taxon>Oxymonadida</taxon>
        <taxon>Blattamonas</taxon>
    </lineage>
</organism>
<accession>A0ABQ9WVI3</accession>
<dbReference type="InterPro" id="IPR051681">
    <property type="entry name" value="Ser/Thr_Kinases-Pseudokinases"/>
</dbReference>
<protein>
    <recommendedName>
        <fullName evidence="3">Protein kinase domain-containing protein</fullName>
    </recommendedName>
</protein>
<keyword evidence="2" id="KW-1133">Transmembrane helix</keyword>
<feature type="domain" description="Protein kinase" evidence="3">
    <location>
        <begin position="708"/>
        <end position="1098"/>
    </location>
</feature>
<dbReference type="PROSITE" id="PS50011">
    <property type="entry name" value="PROTEIN_KINASE_DOM"/>
    <property type="match status" value="1"/>
</dbReference>
<evidence type="ECO:0000313" key="5">
    <source>
        <dbReference type="Proteomes" id="UP001281761"/>
    </source>
</evidence>
<dbReference type="InterPro" id="IPR000719">
    <property type="entry name" value="Prot_kinase_dom"/>
</dbReference>
<evidence type="ECO:0000256" key="2">
    <source>
        <dbReference type="SAM" id="Phobius"/>
    </source>
</evidence>
<dbReference type="Proteomes" id="UP001281761">
    <property type="component" value="Unassembled WGS sequence"/>
</dbReference>
<feature type="region of interest" description="Disordered" evidence="1">
    <location>
        <begin position="1086"/>
        <end position="1112"/>
    </location>
</feature>
<dbReference type="Pfam" id="PF07714">
    <property type="entry name" value="PK_Tyr_Ser-Thr"/>
    <property type="match status" value="1"/>
</dbReference>
<keyword evidence="2" id="KW-0812">Transmembrane</keyword>
<dbReference type="InterPro" id="IPR011009">
    <property type="entry name" value="Kinase-like_dom_sf"/>
</dbReference>
<keyword evidence="2" id="KW-0472">Membrane</keyword>
<dbReference type="Gene3D" id="1.10.510.10">
    <property type="entry name" value="Transferase(Phosphotransferase) domain 1"/>
    <property type="match status" value="1"/>
</dbReference>
<evidence type="ECO:0000256" key="1">
    <source>
        <dbReference type="SAM" id="MobiDB-lite"/>
    </source>
</evidence>
<proteinExistence type="predicted"/>
<feature type="transmembrane region" description="Helical" evidence="2">
    <location>
        <begin position="779"/>
        <end position="804"/>
    </location>
</feature>
<dbReference type="PANTHER" id="PTHR44329">
    <property type="entry name" value="SERINE/THREONINE-PROTEIN KINASE TNNI3K-RELATED"/>
    <property type="match status" value="1"/>
</dbReference>
<sequence length="1112" mass="120168">MDITLLTHSEEAGQKKNEGGSPRLAIVTDSMLTISESRIDVSPWTSAILISQSKLEESATGSSVVISKSWLWNEVGSMRGVVETSSFPSLGGSVSVSIVGCSFDSSRILGNDGIDLSLTRTPRQRSEEVGTISSSLIRCSFMNMSSIGFSHQPQLSHLNQKMLGCVVSLTRSHLSGSTIRDMNTGGSVLCSNSSFSSLLSSPSTDSITNEDPSIILDGSYTLEYNDGTPYFFDNETPQSISASFSHCHFTAGDYLDQARPLTFSSYPGMISILFCSFTNIHHPESYGSGGAMDVVITKRNDHTYFTSTSSNFTNCSSKQQGGAMYLLIADNALINSCSFENCSSGKAGGLDILGAGVVFNAGKQLKIVDCVFADCTTTSEAAGVYITGPLNLVVADTKFERCVNLTDRSAIYARGQTFVNVSNTLVKNCHSGTTGTIFIVQNKENGHLSFSNVFFDGNSIGNDTTFFTQYPIKVNGNATRFTDVAITCLAFPVLPTYTVDDCFTTTLLDSVGMIVNGSKDPSTSLYDTERFLDEEFEKVGPRLKAEPTAGVNEETGKIELEMKGKTPPISQKYEVAVTGADGTDTRFRMLFSDGTGTLVSGSEENLKYNASYTITSIVGVDPEPSSSRMTNDITIPRAAWTFNLAATPSTFLTFTTPTPPTLIGAKAHLVLPDQPLADVSVMLTKEVKGLYHIVVEEEGKNVTIAVEFDESSLMGDSSHFVVVGEDRVLTHNTTYTIKSIAQSPGTESPFVWMNETITFHIPESSFTPRKSLSPQMKAMLSWLIPLVACLLIALLIAIVVILLCRRKQKKNAEPAQTEMAAQDQVEFDEKMDFLADNQTRDVLHTDGRSHAAFDSSSTLPTNLCQSSDGVKSMSEMKGDLVEVMACNGAFQVSAVGDSTTLYSVLHKEKRDIAKRAVGMQLVNGLKAILANRQTSDVMTRLSSHWILLDKEGNVQLKLQMNAAEAEQEAAQTKRQDGGLEGNGTLPNRPNDMEQAGMDGLRWRAPEVVAGGGSGVDGHKASVFSLGLVLWEIETGQVPFGELDAVNAQRQSATGIGPKMDSLQNESFIALILQCVSANPEQRPSLSEIGEFLSSHPEESHLPSHNEMKDQTQ</sequence>
<dbReference type="EMBL" id="JARBJD010000440">
    <property type="protein sequence ID" value="KAK2942040.1"/>
    <property type="molecule type" value="Genomic_DNA"/>
</dbReference>
<feature type="region of interest" description="Disordered" evidence="1">
    <location>
        <begin position="1"/>
        <end position="21"/>
    </location>
</feature>
<feature type="region of interest" description="Disordered" evidence="1">
    <location>
        <begin position="965"/>
        <end position="990"/>
    </location>
</feature>
<comment type="caution">
    <text evidence="4">The sequence shown here is derived from an EMBL/GenBank/DDBJ whole genome shotgun (WGS) entry which is preliminary data.</text>
</comment>
<evidence type="ECO:0000313" key="4">
    <source>
        <dbReference type="EMBL" id="KAK2942040.1"/>
    </source>
</evidence>
<name>A0ABQ9WVI3_9EUKA</name>
<dbReference type="PANTHER" id="PTHR44329:SF246">
    <property type="entry name" value="SERINE_THREONINE-PROTEIN KINASE TNNI3K"/>
    <property type="match status" value="1"/>
</dbReference>
<dbReference type="SUPFAM" id="SSF56112">
    <property type="entry name" value="Protein kinase-like (PK-like)"/>
    <property type="match status" value="1"/>
</dbReference>
<reference evidence="4 5" key="1">
    <citation type="journal article" date="2022" name="bioRxiv">
        <title>Genomics of Preaxostyla Flagellates Illuminates Evolutionary Transitions and the Path Towards Mitochondrial Loss.</title>
        <authorList>
            <person name="Novak L.V.F."/>
            <person name="Treitli S.C."/>
            <person name="Pyrih J."/>
            <person name="Halakuc P."/>
            <person name="Pipaliya S.V."/>
            <person name="Vacek V."/>
            <person name="Brzon O."/>
            <person name="Soukal P."/>
            <person name="Eme L."/>
            <person name="Dacks J.B."/>
            <person name="Karnkowska A."/>
            <person name="Elias M."/>
            <person name="Hampl V."/>
        </authorList>
    </citation>
    <scope>NUCLEOTIDE SEQUENCE [LARGE SCALE GENOMIC DNA]</scope>
    <source>
        <strain evidence="4">NAU3</strain>
        <tissue evidence="4">Gut</tissue>
    </source>
</reference>
<dbReference type="InterPro" id="IPR001245">
    <property type="entry name" value="Ser-Thr/Tyr_kinase_cat_dom"/>
</dbReference>